<evidence type="ECO:0000313" key="4">
    <source>
        <dbReference type="EMBL" id="KAF8389670.1"/>
    </source>
</evidence>
<organism evidence="4 5">
    <name type="scientific">Tetracentron sinense</name>
    <name type="common">Spur-leaf</name>
    <dbReference type="NCBI Taxonomy" id="13715"/>
    <lineage>
        <taxon>Eukaryota</taxon>
        <taxon>Viridiplantae</taxon>
        <taxon>Streptophyta</taxon>
        <taxon>Embryophyta</taxon>
        <taxon>Tracheophyta</taxon>
        <taxon>Spermatophyta</taxon>
        <taxon>Magnoliopsida</taxon>
        <taxon>Trochodendrales</taxon>
        <taxon>Trochodendraceae</taxon>
        <taxon>Tetracentron</taxon>
    </lineage>
</organism>
<keyword evidence="5" id="KW-1185">Reference proteome</keyword>
<keyword evidence="2" id="KW-1133">Transmembrane helix</keyword>
<accession>A0A834YMT6</accession>
<protein>
    <recommendedName>
        <fullName evidence="3">Aminotransferase-like plant mobile domain-containing protein</fullName>
    </recommendedName>
</protein>
<dbReference type="EMBL" id="JABCRI010000018">
    <property type="protein sequence ID" value="KAF8389670.1"/>
    <property type="molecule type" value="Genomic_DNA"/>
</dbReference>
<dbReference type="OrthoDB" id="1925129at2759"/>
<feature type="transmembrane region" description="Helical" evidence="2">
    <location>
        <begin position="292"/>
        <end position="315"/>
    </location>
</feature>
<dbReference type="PANTHER" id="PTHR35508">
    <property type="entry name" value="VOLTAGE-DEPENDENT L-TYPE CALCIUM CHANNEL SUBUNIT"/>
    <property type="match status" value="1"/>
</dbReference>
<feature type="transmembrane region" description="Helical" evidence="2">
    <location>
        <begin position="265"/>
        <end position="286"/>
    </location>
</feature>
<dbReference type="PANTHER" id="PTHR35508:SF1">
    <property type="entry name" value="VOLTAGE-DEPENDENT L-TYPE CALCIUM CHANNEL SUBUNIT"/>
    <property type="match status" value="1"/>
</dbReference>
<sequence length="352" mass="38407">MAESENLKKPNGAEAAEKKETNQENLRMEEIDGMGNHKEKTLYSVLHHLFTSIFFPDPNSSSASTSLIQRIKTSVNDNGALLREASRNSSRNLLLWTRQGSPLRALLVISWICRFLFCTSSGQMTKEYSQIAIALAFGRQLALAPAVLNQLYRDKTLPISIRSMIEPDLTEDPDGSSNPPIKKLVKPSKTAKVVDSKQALFEMKRRSTRQSSFQTVGAGTFVVVGTIILLALTGLLIFMLFFLAATINAVVISLLMSLSAAGGFLVLFFACVTAIYIGVLATAMFVISTATISIIIAAIIATGWIGFFLVLWFVANKSIGLARHSLSITGSALSSYTSAQRAHHREPDKISD</sequence>
<keyword evidence="2" id="KW-0812">Transmembrane</keyword>
<evidence type="ECO:0000259" key="3">
    <source>
        <dbReference type="Pfam" id="PF10536"/>
    </source>
</evidence>
<feature type="transmembrane region" description="Helical" evidence="2">
    <location>
        <begin position="238"/>
        <end position="258"/>
    </location>
</feature>
<feature type="domain" description="Aminotransferase-like plant mobile" evidence="3">
    <location>
        <begin position="99"/>
        <end position="154"/>
    </location>
</feature>
<evidence type="ECO:0000256" key="1">
    <source>
        <dbReference type="SAM" id="MobiDB-lite"/>
    </source>
</evidence>
<dbReference type="Proteomes" id="UP000655225">
    <property type="component" value="Unassembled WGS sequence"/>
</dbReference>
<proteinExistence type="predicted"/>
<dbReference type="InterPro" id="IPR019557">
    <property type="entry name" value="AminoTfrase-like_pln_mobile"/>
</dbReference>
<dbReference type="AlphaFoldDB" id="A0A834YMT6"/>
<feature type="compositionally biased region" description="Basic and acidic residues" evidence="1">
    <location>
        <begin position="15"/>
        <end position="27"/>
    </location>
</feature>
<comment type="caution">
    <text evidence="4">The sequence shown here is derived from an EMBL/GenBank/DDBJ whole genome shotgun (WGS) entry which is preliminary data.</text>
</comment>
<reference evidence="4 5" key="1">
    <citation type="submission" date="2020-04" db="EMBL/GenBank/DDBJ databases">
        <title>Plant Genome Project.</title>
        <authorList>
            <person name="Zhang R.-G."/>
        </authorList>
    </citation>
    <scope>NUCLEOTIDE SEQUENCE [LARGE SCALE GENOMIC DNA]</scope>
    <source>
        <strain evidence="4">YNK0</strain>
        <tissue evidence="4">Leaf</tissue>
    </source>
</reference>
<evidence type="ECO:0000256" key="2">
    <source>
        <dbReference type="SAM" id="Phobius"/>
    </source>
</evidence>
<keyword evidence="2" id="KW-0472">Membrane</keyword>
<evidence type="ECO:0000313" key="5">
    <source>
        <dbReference type="Proteomes" id="UP000655225"/>
    </source>
</evidence>
<feature type="transmembrane region" description="Helical" evidence="2">
    <location>
        <begin position="213"/>
        <end position="232"/>
    </location>
</feature>
<gene>
    <name evidence="4" type="ORF">HHK36_024189</name>
</gene>
<dbReference type="Pfam" id="PF10536">
    <property type="entry name" value="PMD"/>
    <property type="match status" value="1"/>
</dbReference>
<feature type="region of interest" description="Disordered" evidence="1">
    <location>
        <begin position="1"/>
        <end position="27"/>
    </location>
</feature>
<name>A0A834YMT6_TETSI</name>